<evidence type="ECO:0000313" key="3">
    <source>
        <dbReference type="EMBL" id="AXG11782.1"/>
    </source>
</evidence>
<dbReference type="Proteomes" id="UP000253273">
    <property type="component" value="Chromosome"/>
</dbReference>
<feature type="domain" description="DUF7511" evidence="1">
    <location>
        <begin position="24"/>
        <end position="67"/>
    </location>
</feature>
<evidence type="ECO:0000313" key="4">
    <source>
        <dbReference type="Proteomes" id="UP000252985"/>
    </source>
</evidence>
<name>A0A345E7A3_9EURY</name>
<dbReference type="AlphaFoldDB" id="A0A345E7A3"/>
<dbReference type="EMBL" id="CP031148">
    <property type="protein sequence ID" value="AXG11782.1"/>
    <property type="molecule type" value="Genomic_DNA"/>
</dbReference>
<evidence type="ECO:0000259" key="1">
    <source>
        <dbReference type="Pfam" id="PF24351"/>
    </source>
</evidence>
<keyword evidence="5" id="KW-1185">Reference proteome</keyword>
<sequence>MSSVPPESDDWEPFRPAHDEAFVANITERADDVETCSISPLPRSEGMLESEWITATEGSFVPLDDMR</sequence>
<protein>
    <recommendedName>
        <fullName evidence="1">DUF7511 domain-containing protein</fullName>
    </recommendedName>
</protein>
<dbReference type="OrthoDB" id="186853at2157"/>
<dbReference type="Proteomes" id="UP000252985">
    <property type="component" value="Chromosome"/>
</dbReference>
<dbReference type="RefSeq" id="WP_114587196.1">
    <property type="nucleotide sequence ID" value="NZ_CP031148.1"/>
</dbReference>
<accession>A0A345EHW0</accession>
<evidence type="ECO:0000313" key="2">
    <source>
        <dbReference type="EMBL" id="AXG08075.1"/>
    </source>
</evidence>
<dbReference type="EMBL" id="CP031150">
    <property type="protein sequence ID" value="AXG08075.1"/>
    <property type="molecule type" value="Genomic_DNA"/>
</dbReference>
<reference evidence="3 4" key="1">
    <citation type="submission" date="2018-07" db="EMBL/GenBank/DDBJ databases">
        <title>Genome sequences of Haloplanus sp. CBA1112.</title>
        <authorList>
            <person name="Kim Y.B."/>
            <person name="Roh S.W."/>
        </authorList>
    </citation>
    <scope>NUCLEOTIDE SEQUENCE [LARGE SCALE GENOMIC DNA]</scope>
    <source>
        <strain evidence="3 4">CBA1112</strain>
    </source>
</reference>
<organism evidence="2 5">
    <name type="scientific">Haloplanus rubicundus</name>
    <dbReference type="NCBI Taxonomy" id="1547898"/>
    <lineage>
        <taxon>Archaea</taxon>
        <taxon>Methanobacteriati</taxon>
        <taxon>Methanobacteriota</taxon>
        <taxon>Stenosarchaea group</taxon>
        <taxon>Halobacteria</taxon>
        <taxon>Halobacteriales</taxon>
        <taxon>Haloferacaceae</taxon>
        <taxon>Haloplanus</taxon>
    </lineage>
</organism>
<proteinExistence type="predicted"/>
<dbReference type="KEGG" id="haj:DU500_08100"/>
<evidence type="ECO:0000313" key="5">
    <source>
        <dbReference type="Proteomes" id="UP000253273"/>
    </source>
</evidence>
<gene>
    <name evidence="3" type="ORF">DU484_08060</name>
    <name evidence="2" type="ORF">DU500_08100</name>
</gene>
<dbReference type="KEGG" id="haq:DU484_08060"/>
<dbReference type="InterPro" id="IPR055933">
    <property type="entry name" value="DUF7511"/>
</dbReference>
<dbReference type="GeneID" id="37286924"/>
<dbReference type="Pfam" id="PF24351">
    <property type="entry name" value="DUF7511"/>
    <property type="match status" value="1"/>
</dbReference>
<accession>A0A345E7A3</accession>
<reference evidence="2 5" key="2">
    <citation type="submission" date="2018-07" db="EMBL/GenBank/DDBJ databases">
        <title>Genome sequences of Haloplanus sp. CBA1113.</title>
        <authorList>
            <person name="Kim Y.B."/>
            <person name="Roh S.W."/>
        </authorList>
    </citation>
    <scope>NUCLEOTIDE SEQUENCE [LARGE SCALE GENOMIC DNA]</scope>
    <source>
        <strain evidence="2 5">CBA1113</strain>
    </source>
</reference>